<evidence type="ECO:0000256" key="1">
    <source>
        <dbReference type="ARBA" id="ARBA00022737"/>
    </source>
</evidence>
<dbReference type="EMBL" id="CAJOBC010005245">
    <property type="protein sequence ID" value="CAF3856996.1"/>
    <property type="molecule type" value="Genomic_DNA"/>
</dbReference>
<dbReference type="InterPro" id="IPR011990">
    <property type="entry name" value="TPR-like_helical_dom_sf"/>
</dbReference>
<feature type="domain" description="ADP ribosyltransferase" evidence="4">
    <location>
        <begin position="182"/>
        <end position="344"/>
    </location>
</feature>
<comment type="caution">
    <text evidence="6">The sequence shown here is derived from an EMBL/GenBank/DDBJ whole genome shotgun (WGS) entry which is preliminary data.</text>
</comment>
<evidence type="ECO:0000313" key="6">
    <source>
        <dbReference type="EMBL" id="CAF1091524.1"/>
    </source>
</evidence>
<feature type="repeat" description="TPR" evidence="3">
    <location>
        <begin position="454"/>
        <end position="487"/>
    </location>
</feature>
<dbReference type="Gene3D" id="3.90.176.10">
    <property type="entry name" value="Toxin ADP-ribosyltransferase, Chain A, domain 1"/>
    <property type="match status" value="1"/>
</dbReference>
<dbReference type="Pfam" id="PF13424">
    <property type="entry name" value="TPR_12"/>
    <property type="match status" value="2"/>
</dbReference>
<dbReference type="EMBL" id="CAJNOQ010005245">
    <property type="protein sequence ID" value="CAF1091524.1"/>
    <property type="molecule type" value="Genomic_DNA"/>
</dbReference>
<dbReference type="PANTHER" id="PTHR45641">
    <property type="entry name" value="TETRATRICOPEPTIDE REPEAT PROTEIN (AFU_ORTHOLOGUE AFUA_6G03870)"/>
    <property type="match status" value="1"/>
</dbReference>
<dbReference type="PANTHER" id="PTHR45641:SF1">
    <property type="entry name" value="AAA+ ATPASE DOMAIN-CONTAINING PROTEIN"/>
    <property type="match status" value="1"/>
</dbReference>
<dbReference type="SMART" id="SM00028">
    <property type="entry name" value="TPR"/>
    <property type="match status" value="6"/>
</dbReference>
<evidence type="ECO:0000313" key="8">
    <source>
        <dbReference type="EMBL" id="CAF3856996.1"/>
    </source>
</evidence>
<dbReference type="PROSITE" id="PS51996">
    <property type="entry name" value="TR_MART"/>
    <property type="match status" value="1"/>
</dbReference>
<dbReference type="Proteomes" id="UP000677228">
    <property type="component" value="Unassembled WGS sequence"/>
</dbReference>
<keyword evidence="2 3" id="KW-0802">TPR repeat</keyword>
<evidence type="ECO:0000313" key="9">
    <source>
        <dbReference type="Proteomes" id="UP000663829"/>
    </source>
</evidence>
<dbReference type="Gene3D" id="1.25.40.10">
    <property type="entry name" value="Tetratricopeptide repeat domain"/>
    <property type="match status" value="2"/>
</dbReference>
<dbReference type="AlphaFoldDB" id="A0A814NC60"/>
<organism evidence="6 9">
    <name type="scientific">Didymodactylos carnosus</name>
    <dbReference type="NCBI Taxonomy" id="1234261"/>
    <lineage>
        <taxon>Eukaryota</taxon>
        <taxon>Metazoa</taxon>
        <taxon>Spiralia</taxon>
        <taxon>Gnathifera</taxon>
        <taxon>Rotifera</taxon>
        <taxon>Eurotatoria</taxon>
        <taxon>Bdelloidea</taxon>
        <taxon>Philodinida</taxon>
        <taxon>Philodinidae</taxon>
        <taxon>Didymodactylos</taxon>
    </lineage>
</organism>
<dbReference type="OrthoDB" id="19588at2759"/>
<dbReference type="GO" id="GO:0005576">
    <property type="term" value="C:extracellular region"/>
    <property type="evidence" value="ECO:0007669"/>
    <property type="project" value="InterPro"/>
</dbReference>
<dbReference type="InterPro" id="IPR019734">
    <property type="entry name" value="TPR_rpt"/>
</dbReference>
<evidence type="ECO:0000259" key="4">
    <source>
        <dbReference type="Pfam" id="PF03496"/>
    </source>
</evidence>
<reference evidence="6" key="1">
    <citation type="submission" date="2021-02" db="EMBL/GenBank/DDBJ databases">
        <authorList>
            <person name="Nowell W R."/>
        </authorList>
    </citation>
    <scope>NUCLEOTIDE SEQUENCE</scope>
</reference>
<dbReference type="SUPFAM" id="SSF81901">
    <property type="entry name" value="HCP-like"/>
    <property type="match status" value="1"/>
</dbReference>
<dbReference type="Pfam" id="PF13176">
    <property type="entry name" value="TPR_7"/>
    <property type="match status" value="2"/>
</dbReference>
<gene>
    <name evidence="6" type="ORF">GPM918_LOCUS18285</name>
    <name evidence="5" type="ORF">OVA965_LOCUS3599</name>
    <name evidence="8" type="ORF">SRO942_LOCUS18282</name>
    <name evidence="7" type="ORF">TMI583_LOCUS3598</name>
</gene>
<dbReference type="EMBL" id="CAJOBA010000878">
    <property type="protein sequence ID" value="CAF3562473.1"/>
    <property type="molecule type" value="Genomic_DNA"/>
</dbReference>
<proteinExistence type="predicted"/>
<accession>A0A814NC60</accession>
<evidence type="ECO:0000313" key="7">
    <source>
        <dbReference type="EMBL" id="CAF3562473.1"/>
    </source>
</evidence>
<feature type="repeat" description="TPR" evidence="3">
    <location>
        <begin position="538"/>
        <end position="571"/>
    </location>
</feature>
<evidence type="ECO:0000256" key="3">
    <source>
        <dbReference type="PROSITE-ProRule" id="PRU00339"/>
    </source>
</evidence>
<evidence type="ECO:0000256" key="2">
    <source>
        <dbReference type="ARBA" id="ARBA00022803"/>
    </source>
</evidence>
<sequence length="643" mass="74109">MGCGKCSKTTSVETPSVTPDTTYQQQNLFDLASAAFGPNFYLVPEIDIPPFANTTRDLENAYNEAVKNTNNGQVLSTKIKAVVTTSEYLINKISQDQTLRQKIENTVLPFNVYDPTEQTHMDLGSENNKFMWFQLLTEVLIRMRDEDASAGLNELILICQRQYSGNPTQQDIIDELEWYESRNAVWWYTRDTFIYKTLNRALRKQDFETLWTFCFLIRDLYKQLKEKRKFTEPIVYVYRGQLMSLEELEKLKINENKFISVNTFFSTTRERTLALVFAGAGTHNTDANVVSVLFEIEVETQLEDAKPFADISVLSDLGPEEKEVLFMFGSVFKIVNISRNEDEKLWIIKLVLAGQENKELKPVFESMKNEIPQKTDLLVLGGVFRNMGKSNEAEKYYQRLLNSLSETDPNVSRCYENLENIAMDKGDYDTAYSYCTKALELQMKSPTGDLSVLASTYTHLGIILRSKRNYHEALENFSNAAALLRHAVGEDHLDIAMVYNNVANLYTEQKNYDLALSYFNKCLQIRMKLLPENHPEIASILTNLGVMHEVREEYELAMSSYDQALKIRLACTPDSYLTAVIYNNIGNLYRVGYQNYSEALLNYEKAFKMYQNASLPSNHPYVYANRNNIDLVKRQIAFRQLFN</sequence>
<dbReference type="Proteomes" id="UP000682733">
    <property type="component" value="Unassembled WGS sequence"/>
</dbReference>
<keyword evidence="1" id="KW-0677">Repeat</keyword>
<protein>
    <recommendedName>
        <fullName evidence="4">ADP ribosyltransferase domain-containing protein</fullName>
    </recommendedName>
</protein>
<feature type="repeat" description="TPR" evidence="3">
    <location>
        <begin position="496"/>
        <end position="529"/>
    </location>
</feature>
<dbReference type="InterPro" id="IPR003540">
    <property type="entry name" value="ADP-ribosyltransferase"/>
</dbReference>
<dbReference type="SUPFAM" id="SSF56399">
    <property type="entry name" value="ADP-ribosylation"/>
    <property type="match status" value="1"/>
</dbReference>
<dbReference type="Proteomes" id="UP000663829">
    <property type="component" value="Unassembled WGS sequence"/>
</dbReference>
<dbReference type="Pfam" id="PF03496">
    <property type="entry name" value="ADPrib_exo_Tox"/>
    <property type="match status" value="1"/>
</dbReference>
<evidence type="ECO:0000313" key="5">
    <source>
        <dbReference type="EMBL" id="CAF0780859.1"/>
    </source>
</evidence>
<dbReference type="PROSITE" id="PS50005">
    <property type="entry name" value="TPR"/>
    <property type="match status" value="3"/>
</dbReference>
<name>A0A814NC60_9BILA</name>
<keyword evidence="9" id="KW-1185">Reference proteome</keyword>
<dbReference type="EMBL" id="CAJNOK010000878">
    <property type="protein sequence ID" value="CAF0780859.1"/>
    <property type="molecule type" value="Genomic_DNA"/>
</dbReference>
<dbReference type="Proteomes" id="UP000681722">
    <property type="component" value="Unassembled WGS sequence"/>
</dbReference>